<dbReference type="Pfam" id="PF24355">
    <property type="entry name" value="DUF7514"/>
    <property type="match status" value="1"/>
</dbReference>
<dbReference type="AlphaFoldDB" id="A0AAF0DI55"/>
<sequence length="576" mass="65952">MASQESRAPVQWSYVINADKSPTPQLEQLCLGIANAISKLTKSHTWDLTPDKLAAFYQRVGGNYDNIFLSTPSASLSFIYQKLGCFHSLQPICDAFEPPCIPALLPHGFVRWQTIQLLLCPEEHARFLQEAVRQFDIVNPATGEVFPKDIPRSVFPTEPDPEIVQWHDTVSKKLEHDFWANRTGIFPTQSASPDHGPHQHPTNLNDPSGHGASDYFSQRHTSTRSHPDLPPHKASRESSPSFSHLRDRMMPKKSHSNESTEKMAQRRANREPIARENRASQSFRHVRPSPPREHKRGRSCTPSRLRWSQRMTDSSDHSEPSDTEALPFSRQRESRQERLHSPELRGLRRHSHDSGTSHQRRWSRSPHKQQTHAQRAEYHSHHSHHHPREHRYAYVYPDDDDGDADEVVPTNIPPPSPSAFPSARRFSHQDRYPDEPPQRHAYLSRTTSAPAHKPLYRNPSPSPHPMPRRPRHREHYASHPSYSSSEPTSPDISGPVRRQSHSKTPPLGRTYTRYYIPRVDSEPFPPAAATHPWRSSRPGLAGRSRSRGDVERPFTLSSMRYASGLGAGKIYKYEWD</sequence>
<dbReference type="PANTHER" id="PTHR39611:SF2">
    <property type="entry name" value="HYDROXYPROLINE-RICH GLYCOPROTEIN DZ-HRGP"/>
    <property type="match status" value="1"/>
</dbReference>
<protein>
    <recommendedName>
        <fullName evidence="2">DUF7514 domain-containing protein</fullName>
    </recommendedName>
</protein>
<keyword evidence="4" id="KW-1185">Reference proteome</keyword>
<feature type="compositionally biased region" description="Basic and acidic residues" evidence="1">
    <location>
        <begin position="244"/>
        <end position="278"/>
    </location>
</feature>
<name>A0AAF0DI55_9EURO</name>
<reference evidence="3" key="1">
    <citation type="submission" date="2023-03" db="EMBL/GenBank/DDBJ databases">
        <title>Emydomyces testavorans Genome Sequence.</title>
        <authorList>
            <person name="Hoyer L."/>
        </authorList>
    </citation>
    <scope>NUCLEOTIDE SEQUENCE</scope>
    <source>
        <strain evidence="3">16-2883</strain>
    </source>
</reference>
<feature type="compositionally biased region" description="Acidic residues" evidence="1">
    <location>
        <begin position="397"/>
        <end position="406"/>
    </location>
</feature>
<proteinExistence type="predicted"/>
<dbReference type="EMBL" id="CP120628">
    <property type="protein sequence ID" value="WEW58997.1"/>
    <property type="molecule type" value="Genomic_DNA"/>
</dbReference>
<feature type="compositionally biased region" description="Basic and acidic residues" evidence="1">
    <location>
        <begin position="225"/>
        <end position="236"/>
    </location>
</feature>
<evidence type="ECO:0000313" key="4">
    <source>
        <dbReference type="Proteomes" id="UP001219355"/>
    </source>
</evidence>
<organism evidence="3 4">
    <name type="scientific">Emydomyces testavorans</name>
    <dbReference type="NCBI Taxonomy" id="2070801"/>
    <lineage>
        <taxon>Eukaryota</taxon>
        <taxon>Fungi</taxon>
        <taxon>Dikarya</taxon>
        <taxon>Ascomycota</taxon>
        <taxon>Pezizomycotina</taxon>
        <taxon>Eurotiomycetes</taxon>
        <taxon>Eurotiomycetidae</taxon>
        <taxon>Onygenales</taxon>
        <taxon>Nannizziopsiaceae</taxon>
        <taxon>Emydomyces</taxon>
    </lineage>
</organism>
<dbReference type="PANTHER" id="PTHR39611">
    <property type="entry name" value="HYDROXYPROLINE-RICH GLYCOPROTEIN DZ-HRGP-RELATED"/>
    <property type="match status" value="1"/>
</dbReference>
<dbReference type="InterPro" id="IPR055936">
    <property type="entry name" value="DUF7514"/>
</dbReference>
<evidence type="ECO:0000313" key="3">
    <source>
        <dbReference type="EMBL" id="WEW58997.1"/>
    </source>
</evidence>
<feature type="compositionally biased region" description="Basic and acidic residues" evidence="1">
    <location>
        <begin position="427"/>
        <end position="438"/>
    </location>
</feature>
<feature type="domain" description="DUF7514" evidence="2">
    <location>
        <begin position="14"/>
        <end position="170"/>
    </location>
</feature>
<feature type="compositionally biased region" description="Basic residues" evidence="1">
    <location>
        <begin position="358"/>
        <end position="370"/>
    </location>
</feature>
<accession>A0AAF0DI55</accession>
<evidence type="ECO:0000256" key="1">
    <source>
        <dbReference type="SAM" id="MobiDB-lite"/>
    </source>
</evidence>
<evidence type="ECO:0000259" key="2">
    <source>
        <dbReference type="Pfam" id="PF24355"/>
    </source>
</evidence>
<feature type="compositionally biased region" description="Basic and acidic residues" evidence="1">
    <location>
        <begin position="330"/>
        <end position="346"/>
    </location>
</feature>
<feature type="region of interest" description="Disordered" evidence="1">
    <location>
        <begin position="521"/>
        <end position="551"/>
    </location>
</feature>
<feature type="region of interest" description="Disordered" evidence="1">
    <location>
        <begin position="184"/>
        <end position="509"/>
    </location>
</feature>
<dbReference type="Proteomes" id="UP001219355">
    <property type="component" value="Chromosome 2"/>
</dbReference>
<feature type="compositionally biased region" description="Low complexity" evidence="1">
    <location>
        <begin position="478"/>
        <end position="493"/>
    </location>
</feature>
<gene>
    <name evidence="3" type="ORF">PRK78_004465</name>
</gene>